<dbReference type="OrthoDB" id="3260805at2"/>
<dbReference type="Proteomes" id="UP000280726">
    <property type="component" value="Unassembled WGS sequence"/>
</dbReference>
<name>A0A3N4ZTF5_9MICO</name>
<evidence type="ECO:0000313" key="2">
    <source>
        <dbReference type="Proteomes" id="UP000280726"/>
    </source>
</evidence>
<organism evidence="1 2">
    <name type="scientific">Georgenia muralis</name>
    <dbReference type="NCBI Taxonomy" id="154117"/>
    <lineage>
        <taxon>Bacteria</taxon>
        <taxon>Bacillati</taxon>
        <taxon>Actinomycetota</taxon>
        <taxon>Actinomycetes</taxon>
        <taxon>Micrococcales</taxon>
        <taxon>Bogoriellaceae</taxon>
        <taxon>Georgenia</taxon>
    </lineage>
</organism>
<evidence type="ECO:0000313" key="1">
    <source>
        <dbReference type="EMBL" id="RPF28752.1"/>
    </source>
</evidence>
<keyword evidence="2" id="KW-1185">Reference proteome</keyword>
<sequence length="169" mass="18533">MILRRDRRLPEPLAAHLAARDAPLASAELADGTWAVVARAALAVVGPSGIVVRSPWHEVERGTWDGDESVLTVTWVDGVRAPLELKVHDAPSAERFTRALRERVQSSLVHSESAELPGGAIVMVHIRRDEDGALFSQVTARGRLRDDAEERRLVDEMERHARAAVGLTT</sequence>
<reference evidence="1 2" key="1">
    <citation type="submission" date="2018-11" db="EMBL/GenBank/DDBJ databases">
        <title>Sequencing the genomes of 1000 actinobacteria strains.</title>
        <authorList>
            <person name="Klenk H.-P."/>
        </authorList>
    </citation>
    <scope>NUCLEOTIDE SEQUENCE [LARGE SCALE GENOMIC DNA]</scope>
    <source>
        <strain evidence="1 2">DSM 14418</strain>
    </source>
</reference>
<accession>A0A3N4ZTF5</accession>
<proteinExistence type="predicted"/>
<gene>
    <name evidence="1" type="ORF">EDD32_3296</name>
</gene>
<dbReference type="AlphaFoldDB" id="A0A3N4ZTF5"/>
<comment type="caution">
    <text evidence="1">The sequence shown here is derived from an EMBL/GenBank/DDBJ whole genome shotgun (WGS) entry which is preliminary data.</text>
</comment>
<dbReference type="RefSeq" id="WP_123919189.1">
    <property type="nucleotide sequence ID" value="NZ_RKRA01000001.1"/>
</dbReference>
<protein>
    <submittedName>
        <fullName evidence="1">Uncharacterized protein</fullName>
    </submittedName>
</protein>
<dbReference type="EMBL" id="RKRA01000001">
    <property type="protein sequence ID" value="RPF28752.1"/>
    <property type="molecule type" value="Genomic_DNA"/>
</dbReference>